<dbReference type="EMBL" id="JBHLTG010000007">
    <property type="protein sequence ID" value="MFC0681366.1"/>
    <property type="molecule type" value="Genomic_DNA"/>
</dbReference>
<dbReference type="InterPro" id="IPR013974">
    <property type="entry name" value="SAF"/>
</dbReference>
<reference evidence="3 4" key="1">
    <citation type="submission" date="2024-09" db="EMBL/GenBank/DDBJ databases">
        <authorList>
            <person name="Sun Q."/>
            <person name="Mori K."/>
        </authorList>
    </citation>
    <scope>NUCLEOTIDE SEQUENCE [LARGE SCALE GENOMIC DNA]</scope>
    <source>
        <strain evidence="3 4">KCTC 23076</strain>
    </source>
</reference>
<dbReference type="RefSeq" id="WP_386673916.1">
    <property type="nucleotide sequence ID" value="NZ_JBHLTG010000007.1"/>
</dbReference>
<organism evidence="3 4">
    <name type="scientific">Lysobacter korlensis</name>
    <dbReference type="NCBI Taxonomy" id="553636"/>
    <lineage>
        <taxon>Bacteria</taxon>
        <taxon>Pseudomonadati</taxon>
        <taxon>Pseudomonadota</taxon>
        <taxon>Gammaproteobacteria</taxon>
        <taxon>Lysobacterales</taxon>
        <taxon>Lysobacteraceae</taxon>
        <taxon>Lysobacter</taxon>
    </lineage>
</organism>
<keyword evidence="1" id="KW-0812">Transmembrane</keyword>
<keyword evidence="4" id="KW-1185">Reference proteome</keyword>
<feature type="domain" description="SAF" evidence="2">
    <location>
        <begin position="54"/>
        <end position="117"/>
    </location>
</feature>
<evidence type="ECO:0000256" key="1">
    <source>
        <dbReference type="SAM" id="Phobius"/>
    </source>
</evidence>
<comment type="caution">
    <text evidence="3">The sequence shown here is derived from an EMBL/GenBank/DDBJ whole genome shotgun (WGS) entry which is preliminary data.</text>
</comment>
<sequence length="220" mass="22322">MVRFRWAARGRVDGRTPGPRRRFAIDPRLVVGAILVAGSVAGVSWIVGSADRTVAVYAARSALYPGDRVTAGDLAVTRVRLGAEAERYLSVADLPADGAVISRAVGEGELLPSAAVGAAEGASSAAVVVQLSGPLSGAARPGTAVDLWAAERLESSRFGPPAVLVPGATIVRVVEEDGLMAGSGVALEVLVPRTSVARLLEAVSNEDAVAAVPVSVPLGN</sequence>
<dbReference type="SMART" id="SM00858">
    <property type="entry name" value="SAF"/>
    <property type="match status" value="1"/>
</dbReference>
<gene>
    <name evidence="3" type="ORF">ACFFGH_26350</name>
</gene>
<evidence type="ECO:0000259" key="2">
    <source>
        <dbReference type="SMART" id="SM00858"/>
    </source>
</evidence>
<evidence type="ECO:0000313" key="4">
    <source>
        <dbReference type="Proteomes" id="UP001589896"/>
    </source>
</evidence>
<evidence type="ECO:0000313" key="3">
    <source>
        <dbReference type="EMBL" id="MFC0681366.1"/>
    </source>
</evidence>
<accession>A0ABV6RWK1</accession>
<dbReference type="Proteomes" id="UP001589896">
    <property type="component" value="Unassembled WGS sequence"/>
</dbReference>
<protein>
    <recommendedName>
        <fullName evidence="2">SAF domain-containing protein</fullName>
    </recommendedName>
</protein>
<keyword evidence="1" id="KW-0472">Membrane</keyword>
<feature type="transmembrane region" description="Helical" evidence="1">
    <location>
        <begin position="29"/>
        <end position="47"/>
    </location>
</feature>
<proteinExistence type="predicted"/>
<keyword evidence="1" id="KW-1133">Transmembrane helix</keyword>
<name>A0ABV6RWK1_9GAMM</name>